<dbReference type="Pfam" id="PF00410">
    <property type="entry name" value="Ribosomal_S8"/>
    <property type="match status" value="1"/>
</dbReference>
<organism evidence="6 7">
    <name type="scientific">Candidatus Shapirobacteria bacterium CG2_30_35_20</name>
    <dbReference type="NCBI Taxonomy" id="1805376"/>
    <lineage>
        <taxon>Bacteria</taxon>
        <taxon>Candidatus Shapironibacteriota</taxon>
    </lineage>
</organism>
<evidence type="ECO:0000313" key="6">
    <source>
        <dbReference type="EMBL" id="OIP86945.1"/>
    </source>
</evidence>
<keyword evidence="3" id="KW-0687">Ribonucleoprotein</keyword>
<evidence type="ECO:0000313" key="7">
    <source>
        <dbReference type="Proteomes" id="UP000182344"/>
    </source>
</evidence>
<dbReference type="Proteomes" id="UP000182344">
    <property type="component" value="Unassembled WGS sequence"/>
</dbReference>
<evidence type="ECO:0000256" key="3">
    <source>
        <dbReference type="ARBA" id="ARBA00023274"/>
    </source>
</evidence>
<dbReference type="STRING" id="1805376.AUK05_02395"/>
<evidence type="ECO:0000256" key="1">
    <source>
        <dbReference type="ARBA" id="ARBA00006471"/>
    </source>
</evidence>
<comment type="similarity">
    <text evidence="1">Belongs to the universal ribosomal protein uS8 family.</text>
</comment>
<dbReference type="InterPro" id="IPR035987">
    <property type="entry name" value="Ribosomal_uS8_sf"/>
</dbReference>
<protein>
    <recommendedName>
        <fullName evidence="4">Small ribosomal subunit protein uS8</fullName>
    </recommendedName>
    <alternativeName>
        <fullName evidence="5">30S ribosomal protein S8</fullName>
    </alternativeName>
</protein>
<dbReference type="SUPFAM" id="SSF56047">
    <property type="entry name" value="Ribosomal protein S8"/>
    <property type="match status" value="1"/>
</dbReference>
<evidence type="ECO:0000256" key="4">
    <source>
        <dbReference type="ARBA" id="ARBA00035258"/>
    </source>
</evidence>
<dbReference type="AlphaFoldDB" id="A0A1J5HPA6"/>
<sequence length="122" mass="13706">MMNSLYCDLLIRVKNASRSSRKSFTAINSSFSRNICEKLKKHHFITDFTVDDETHLLTIISPVVSDIEILSKPGRHLYVNSHNIPWGKSPKSLIIISTSLGLLSQREAVAKKVGGELIAQIW</sequence>
<dbReference type="GO" id="GO:1990904">
    <property type="term" value="C:ribonucleoprotein complex"/>
    <property type="evidence" value="ECO:0007669"/>
    <property type="project" value="UniProtKB-KW"/>
</dbReference>
<evidence type="ECO:0000256" key="2">
    <source>
        <dbReference type="ARBA" id="ARBA00022980"/>
    </source>
</evidence>
<dbReference type="Gene3D" id="3.30.1490.10">
    <property type="match status" value="1"/>
</dbReference>
<accession>A0A1J5HPA6</accession>
<keyword evidence="2 6" id="KW-0689">Ribosomal protein</keyword>
<name>A0A1J5HPA6_9BACT</name>
<dbReference type="EMBL" id="MNZO01000035">
    <property type="protein sequence ID" value="OIP86945.1"/>
    <property type="molecule type" value="Genomic_DNA"/>
</dbReference>
<evidence type="ECO:0000256" key="5">
    <source>
        <dbReference type="ARBA" id="ARBA00035525"/>
    </source>
</evidence>
<comment type="caution">
    <text evidence="6">The sequence shown here is derived from an EMBL/GenBank/DDBJ whole genome shotgun (WGS) entry which is preliminary data.</text>
</comment>
<reference evidence="6 7" key="1">
    <citation type="journal article" date="2016" name="Environ. Microbiol.">
        <title>Genomic resolution of a cold subsurface aquifer community provides metabolic insights for novel microbes adapted to high CO concentrations.</title>
        <authorList>
            <person name="Probst A.J."/>
            <person name="Castelle C.J."/>
            <person name="Singh A."/>
            <person name="Brown C.T."/>
            <person name="Anantharaman K."/>
            <person name="Sharon I."/>
            <person name="Hug L.A."/>
            <person name="Burstein D."/>
            <person name="Emerson J.B."/>
            <person name="Thomas B.C."/>
            <person name="Banfield J.F."/>
        </authorList>
    </citation>
    <scope>NUCLEOTIDE SEQUENCE [LARGE SCALE GENOMIC DNA]</scope>
    <source>
        <strain evidence="6">CG2_30_35_20</strain>
    </source>
</reference>
<dbReference type="GO" id="GO:0006412">
    <property type="term" value="P:translation"/>
    <property type="evidence" value="ECO:0007669"/>
    <property type="project" value="InterPro"/>
</dbReference>
<dbReference type="Gene3D" id="3.30.1370.30">
    <property type="match status" value="1"/>
</dbReference>
<dbReference type="GO" id="GO:0003735">
    <property type="term" value="F:structural constituent of ribosome"/>
    <property type="evidence" value="ECO:0007669"/>
    <property type="project" value="InterPro"/>
</dbReference>
<proteinExistence type="inferred from homology"/>
<gene>
    <name evidence="6" type="ORF">AUK05_02395</name>
</gene>
<dbReference type="GO" id="GO:0005840">
    <property type="term" value="C:ribosome"/>
    <property type="evidence" value="ECO:0007669"/>
    <property type="project" value="UniProtKB-KW"/>
</dbReference>
<dbReference type="InterPro" id="IPR000630">
    <property type="entry name" value="Ribosomal_uS8"/>
</dbReference>